<comment type="similarity">
    <text evidence="1 6">Belongs to the calponin family.</text>
</comment>
<gene>
    <name evidence="9" type="primary">20209931</name>
    <name evidence="8" type="ORF">HELRODRAFT_184984</name>
</gene>
<dbReference type="InParanoid" id="T1FM82"/>
<dbReference type="PRINTS" id="PR00888">
    <property type="entry name" value="SM22CALPONIN"/>
</dbReference>
<dbReference type="GO" id="GO:0005516">
    <property type="term" value="F:calmodulin binding"/>
    <property type="evidence" value="ECO:0007669"/>
    <property type="project" value="UniProtKB-KW"/>
</dbReference>
<dbReference type="EMBL" id="KB096742">
    <property type="protein sequence ID" value="ESO02303.1"/>
    <property type="molecule type" value="Genomic_DNA"/>
</dbReference>
<sequence>MASRPVGYGLTAEIKGKMDAKYENDKEQEVRLWIESVIKEPLDKTVGSHENLGPKRFQAALKDGIKLCKLANVIMSPSKVKYNESQLPFKQMENINLFLKACETYGVAKTDLFQTVNLYENQNLWQVILTIYALGRKAQLKGYAGPTLGPKEAQKNVRDFTEEQLNAGQTVIGLQMGTNKLASQKGMSFGATRHIADIQVDEASKEGQAVIGLQMGSNQGANQSGLNFGKSRGILGADK</sequence>
<dbReference type="SMART" id="SM00033">
    <property type="entry name" value="CH"/>
    <property type="match status" value="1"/>
</dbReference>
<dbReference type="InterPro" id="IPR001997">
    <property type="entry name" value="Calponin/LIMCH1"/>
</dbReference>
<dbReference type="PROSITE" id="PS51122">
    <property type="entry name" value="CALPONIN_2"/>
    <property type="match status" value="2"/>
</dbReference>
<accession>T1FM82</accession>
<dbReference type="InterPro" id="IPR050606">
    <property type="entry name" value="Calponin-like"/>
</dbReference>
<dbReference type="PANTHER" id="PTHR47385">
    <property type="entry name" value="CALPONIN"/>
    <property type="match status" value="1"/>
</dbReference>
<dbReference type="OMA" id="PIWQCAG"/>
<dbReference type="HOGENOM" id="CLU_055232_1_0_1"/>
<evidence type="ECO:0000256" key="3">
    <source>
        <dbReference type="ARBA" id="ARBA00022860"/>
    </source>
</evidence>
<keyword evidence="3 6" id="KW-0112">Calmodulin-binding</keyword>
<dbReference type="EMBL" id="AMQM01000837">
    <property type="status" value="NOT_ANNOTATED_CDS"/>
    <property type="molecule type" value="Genomic_DNA"/>
</dbReference>
<dbReference type="InterPro" id="IPR036872">
    <property type="entry name" value="CH_dom_sf"/>
</dbReference>
<dbReference type="InterPro" id="IPR003096">
    <property type="entry name" value="SM22_calponin"/>
</dbReference>
<dbReference type="Gene3D" id="1.10.418.10">
    <property type="entry name" value="Calponin-like domain"/>
    <property type="match status" value="1"/>
</dbReference>
<dbReference type="eggNOG" id="KOG2046">
    <property type="taxonomic scope" value="Eukaryota"/>
</dbReference>
<dbReference type="KEGG" id="hro:HELRODRAFT_184984"/>
<evidence type="ECO:0000256" key="5">
    <source>
        <dbReference type="ARBA" id="ARBA00025109"/>
    </source>
</evidence>
<proteinExistence type="inferred from homology"/>
<keyword evidence="10" id="KW-1185">Reference proteome</keyword>
<dbReference type="OrthoDB" id="21595at2759"/>
<dbReference type="AlphaFoldDB" id="T1FM82"/>
<dbReference type="GO" id="GO:0051015">
    <property type="term" value="F:actin filament binding"/>
    <property type="evidence" value="ECO:0000318"/>
    <property type="project" value="GO_Central"/>
</dbReference>
<dbReference type="GO" id="GO:0007015">
    <property type="term" value="P:actin filament organization"/>
    <property type="evidence" value="ECO:0000318"/>
    <property type="project" value="GO_Central"/>
</dbReference>
<organism evidence="9 10">
    <name type="scientific">Helobdella robusta</name>
    <name type="common">Californian leech</name>
    <dbReference type="NCBI Taxonomy" id="6412"/>
    <lineage>
        <taxon>Eukaryota</taxon>
        <taxon>Metazoa</taxon>
        <taxon>Spiralia</taxon>
        <taxon>Lophotrochozoa</taxon>
        <taxon>Annelida</taxon>
        <taxon>Clitellata</taxon>
        <taxon>Hirudinea</taxon>
        <taxon>Rhynchobdellida</taxon>
        <taxon>Glossiphoniidae</taxon>
        <taxon>Helobdella</taxon>
    </lineage>
</organism>
<evidence type="ECO:0000256" key="2">
    <source>
        <dbReference type="ARBA" id="ARBA00022737"/>
    </source>
</evidence>
<name>T1FM82_HELRO</name>
<reference evidence="8 10" key="2">
    <citation type="journal article" date="2013" name="Nature">
        <title>Insights into bilaterian evolution from three spiralian genomes.</title>
        <authorList>
            <person name="Simakov O."/>
            <person name="Marletaz F."/>
            <person name="Cho S.J."/>
            <person name="Edsinger-Gonzales E."/>
            <person name="Havlak P."/>
            <person name="Hellsten U."/>
            <person name="Kuo D.H."/>
            <person name="Larsson T."/>
            <person name="Lv J."/>
            <person name="Arendt D."/>
            <person name="Savage R."/>
            <person name="Osoegawa K."/>
            <person name="de Jong P."/>
            <person name="Grimwood J."/>
            <person name="Chapman J.A."/>
            <person name="Shapiro H."/>
            <person name="Aerts A."/>
            <person name="Otillar R.P."/>
            <person name="Terry A.Y."/>
            <person name="Boore J.L."/>
            <person name="Grigoriev I.V."/>
            <person name="Lindberg D.R."/>
            <person name="Seaver E.C."/>
            <person name="Weisblat D.A."/>
            <person name="Putnam N.H."/>
            <person name="Rokhsar D.S."/>
        </authorList>
    </citation>
    <scope>NUCLEOTIDE SEQUENCE</scope>
</reference>
<dbReference type="Pfam" id="PF00402">
    <property type="entry name" value="Calponin"/>
    <property type="match status" value="2"/>
</dbReference>
<dbReference type="EnsemblMetazoa" id="HelroT184984">
    <property type="protein sequence ID" value="HelroP184984"/>
    <property type="gene ID" value="HelroG184984"/>
</dbReference>
<feature type="domain" description="Calponin-homology (CH)" evidence="7">
    <location>
        <begin position="24"/>
        <end position="138"/>
    </location>
</feature>
<evidence type="ECO:0000313" key="10">
    <source>
        <dbReference type="Proteomes" id="UP000015101"/>
    </source>
</evidence>
<dbReference type="PROSITE" id="PS01052">
    <property type="entry name" value="CALPONIN_1"/>
    <property type="match status" value="2"/>
</dbReference>
<dbReference type="CTD" id="20209931"/>
<dbReference type="Pfam" id="PF00307">
    <property type="entry name" value="CH"/>
    <property type="match status" value="1"/>
</dbReference>
<evidence type="ECO:0000313" key="8">
    <source>
        <dbReference type="EMBL" id="ESO02303.1"/>
    </source>
</evidence>
<dbReference type="PANTHER" id="PTHR47385:SF14">
    <property type="entry name" value="TRANSGELIN"/>
    <property type="match status" value="1"/>
</dbReference>
<keyword evidence="2" id="KW-0677">Repeat</keyword>
<dbReference type="PROSITE" id="PS50021">
    <property type="entry name" value="CH"/>
    <property type="match status" value="1"/>
</dbReference>
<dbReference type="FunCoup" id="T1FM82">
    <property type="interactions" value="302"/>
</dbReference>
<protein>
    <recommendedName>
        <fullName evidence="6">Calponin</fullName>
    </recommendedName>
</protein>
<dbReference type="InterPro" id="IPR001715">
    <property type="entry name" value="CH_dom"/>
</dbReference>
<dbReference type="SUPFAM" id="SSF47576">
    <property type="entry name" value="Calponin-homology domain, CH-domain"/>
    <property type="match status" value="1"/>
</dbReference>
<evidence type="ECO:0000259" key="7">
    <source>
        <dbReference type="PROSITE" id="PS50021"/>
    </source>
</evidence>
<evidence type="ECO:0000313" key="9">
    <source>
        <dbReference type="EnsemblMetazoa" id="HelroP184984"/>
    </source>
</evidence>
<evidence type="ECO:0000256" key="4">
    <source>
        <dbReference type="ARBA" id="ARBA00023203"/>
    </source>
</evidence>
<evidence type="ECO:0000256" key="6">
    <source>
        <dbReference type="RuleBase" id="RU361224"/>
    </source>
</evidence>
<dbReference type="GO" id="GO:0015629">
    <property type="term" value="C:actin cytoskeleton"/>
    <property type="evidence" value="ECO:0000318"/>
    <property type="project" value="GO_Central"/>
</dbReference>
<keyword evidence="4 6" id="KW-0009">Actin-binding</keyword>
<reference evidence="9" key="3">
    <citation type="submission" date="2015-06" db="UniProtKB">
        <authorList>
            <consortium name="EnsemblMetazoa"/>
        </authorList>
    </citation>
    <scope>IDENTIFICATION</scope>
</reference>
<dbReference type="Proteomes" id="UP000015101">
    <property type="component" value="Unassembled WGS sequence"/>
</dbReference>
<dbReference type="STRING" id="6412.T1FM82"/>
<comment type="function">
    <text evidence="5 6">Thin filament-associated protein that is implicated in the regulation and modulation of smooth muscle contraction. It is capable of binding to actin, calmodulin and tropomyosin. The interaction of calponin with actin inhibits the actomyosin Mg-ATPase activity.</text>
</comment>
<reference evidence="10" key="1">
    <citation type="submission" date="2012-12" db="EMBL/GenBank/DDBJ databases">
        <authorList>
            <person name="Hellsten U."/>
            <person name="Grimwood J."/>
            <person name="Chapman J.A."/>
            <person name="Shapiro H."/>
            <person name="Aerts A."/>
            <person name="Otillar R.P."/>
            <person name="Terry A.Y."/>
            <person name="Boore J.L."/>
            <person name="Simakov O."/>
            <person name="Marletaz F."/>
            <person name="Cho S.-J."/>
            <person name="Edsinger-Gonzales E."/>
            <person name="Havlak P."/>
            <person name="Kuo D.-H."/>
            <person name="Larsson T."/>
            <person name="Lv J."/>
            <person name="Arendt D."/>
            <person name="Savage R."/>
            <person name="Osoegawa K."/>
            <person name="de Jong P."/>
            <person name="Lindberg D.R."/>
            <person name="Seaver E.C."/>
            <person name="Weisblat D.A."/>
            <person name="Putnam N.H."/>
            <person name="Grigoriev I.V."/>
            <person name="Rokhsar D.S."/>
        </authorList>
    </citation>
    <scope>NUCLEOTIDE SEQUENCE</scope>
</reference>
<dbReference type="RefSeq" id="XP_009019711.1">
    <property type="nucleotide sequence ID" value="XM_009021463.1"/>
</dbReference>
<dbReference type="PRINTS" id="PR00889">
    <property type="entry name" value="CALPONIN"/>
</dbReference>
<dbReference type="GO" id="GO:0031032">
    <property type="term" value="P:actomyosin structure organization"/>
    <property type="evidence" value="ECO:0007669"/>
    <property type="project" value="InterPro"/>
</dbReference>
<dbReference type="InterPro" id="IPR000557">
    <property type="entry name" value="Calponin_repeat"/>
</dbReference>
<dbReference type="GeneID" id="20209931"/>
<evidence type="ECO:0000256" key="1">
    <source>
        <dbReference type="ARBA" id="ARBA00009631"/>
    </source>
</evidence>